<reference evidence="1" key="1">
    <citation type="submission" date="2021-04" db="EMBL/GenBank/DDBJ databases">
        <title>Oceanospirillales bacteria with DddD are important DMSP degraders in coastal seawater.</title>
        <authorList>
            <person name="Liu J."/>
        </authorList>
    </citation>
    <scope>NUCLEOTIDE SEQUENCE</scope>
    <source>
        <strain evidence="1">GY6</strain>
    </source>
</reference>
<evidence type="ECO:0000313" key="1">
    <source>
        <dbReference type="EMBL" id="UTW04497.1"/>
    </source>
</evidence>
<gene>
    <name evidence="1" type="ORF">KDX31_05685</name>
</gene>
<keyword evidence="2" id="KW-1185">Reference proteome</keyword>
<name>A0ABY5GWW3_9GAMM</name>
<evidence type="ECO:0000313" key="2">
    <source>
        <dbReference type="Proteomes" id="UP001059950"/>
    </source>
</evidence>
<protein>
    <submittedName>
        <fullName evidence="1">Uncharacterized protein</fullName>
    </submittedName>
</protein>
<sequence length="156" mass="17667">MEFITVGETINCVRVFNDPDTGREQKQVVISFNAQVDRVAPHVAAALSADERQQLENWLADRARLQSVLEEESIESTILETLPALMMQAVEALDTLETVDLKSYEAIRDSVKDLTAALDRAEPHTASRSVELDQMQSDEELKERLDVIRDNLEKRK</sequence>
<accession>A0ABY5GWW3</accession>
<proteinExistence type="predicted"/>
<organism evidence="1 2">
    <name type="scientific">Amphritea atlantica</name>
    <dbReference type="NCBI Taxonomy" id="355243"/>
    <lineage>
        <taxon>Bacteria</taxon>
        <taxon>Pseudomonadati</taxon>
        <taxon>Pseudomonadota</taxon>
        <taxon>Gammaproteobacteria</taxon>
        <taxon>Oceanospirillales</taxon>
        <taxon>Oceanospirillaceae</taxon>
        <taxon>Amphritea</taxon>
    </lineage>
</organism>
<dbReference type="Proteomes" id="UP001059950">
    <property type="component" value="Chromosome"/>
</dbReference>
<dbReference type="EMBL" id="CP073344">
    <property type="protein sequence ID" value="UTW04497.1"/>
    <property type="molecule type" value="Genomic_DNA"/>
</dbReference>